<evidence type="ECO:0000313" key="2">
    <source>
        <dbReference type="Proteomes" id="UP000324748"/>
    </source>
</evidence>
<keyword evidence="2" id="KW-1185">Reference proteome</keyword>
<accession>A0A5B0NJZ9</accession>
<gene>
    <name evidence="1" type="ORF">PGT21_007202</name>
</gene>
<dbReference type="EMBL" id="VSWC01000093">
    <property type="protein sequence ID" value="KAA1089103.1"/>
    <property type="molecule type" value="Genomic_DNA"/>
</dbReference>
<dbReference type="Proteomes" id="UP000324748">
    <property type="component" value="Unassembled WGS sequence"/>
</dbReference>
<reference evidence="1 2" key="1">
    <citation type="submission" date="2019-05" db="EMBL/GenBank/DDBJ databases">
        <title>Emergence of the Ug99 lineage of the wheat stem rust pathogen through somatic hybridization.</title>
        <authorList>
            <person name="Li F."/>
            <person name="Upadhyaya N.M."/>
            <person name="Sperschneider J."/>
            <person name="Matny O."/>
            <person name="Nguyen-Phuc H."/>
            <person name="Mago R."/>
            <person name="Raley C."/>
            <person name="Miller M.E."/>
            <person name="Silverstein K.A.T."/>
            <person name="Henningsen E."/>
            <person name="Hirsch C.D."/>
            <person name="Visser B."/>
            <person name="Pretorius Z.A."/>
            <person name="Steffenson B.J."/>
            <person name="Schwessinger B."/>
            <person name="Dodds P.N."/>
            <person name="Figueroa M."/>
        </authorList>
    </citation>
    <scope>NUCLEOTIDE SEQUENCE [LARGE SCALE GENOMIC DNA]</scope>
    <source>
        <strain evidence="1">21-0</strain>
    </source>
</reference>
<comment type="caution">
    <text evidence="1">The sequence shown here is derived from an EMBL/GenBank/DDBJ whole genome shotgun (WGS) entry which is preliminary data.</text>
</comment>
<organism evidence="1 2">
    <name type="scientific">Puccinia graminis f. sp. tritici</name>
    <dbReference type="NCBI Taxonomy" id="56615"/>
    <lineage>
        <taxon>Eukaryota</taxon>
        <taxon>Fungi</taxon>
        <taxon>Dikarya</taxon>
        <taxon>Basidiomycota</taxon>
        <taxon>Pucciniomycotina</taxon>
        <taxon>Pucciniomycetes</taxon>
        <taxon>Pucciniales</taxon>
        <taxon>Pucciniaceae</taxon>
        <taxon>Puccinia</taxon>
    </lineage>
</organism>
<dbReference type="AlphaFoldDB" id="A0A5B0NJZ9"/>
<name>A0A5B0NJZ9_PUCGR</name>
<protein>
    <submittedName>
        <fullName evidence="1">Uncharacterized protein</fullName>
    </submittedName>
</protein>
<dbReference type="OrthoDB" id="10345587at2759"/>
<evidence type="ECO:0000313" key="1">
    <source>
        <dbReference type="EMBL" id="KAA1089103.1"/>
    </source>
</evidence>
<sequence>MAQGSTTGHIHNPGPHVLDTQFDQSQSGKLYKIVFGTLKSYQRWSSASNKSTIIFDRGSTIPSFFW</sequence>
<proteinExistence type="predicted"/>